<dbReference type="PANTHER" id="PTHR35098:SF1">
    <property type="entry name" value="NODULIN-RELATED PROTEIN 2"/>
    <property type="match status" value="1"/>
</dbReference>
<dbReference type="Gramene" id="KCW86532">
    <property type="protein sequence ID" value="KCW86532"/>
    <property type="gene ID" value="EUGRSUZ_B03178"/>
</dbReference>
<proteinExistence type="predicted"/>
<dbReference type="STRING" id="71139.A0A059D7H8"/>
<protein>
    <submittedName>
        <fullName evidence="2">Uncharacterized protein</fullName>
    </submittedName>
</protein>
<feature type="compositionally biased region" description="Low complexity" evidence="1">
    <location>
        <begin position="17"/>
        <end position="34"/>
    </location>
</feature>
<dbReference type="InParanoid" id="A0A059D7H8"/>
<organism evidence="2">
    <name type="scientific">Eucalyptus grandis</name>
    <name type="common">Flooded gum</name>
    <dbReference type="NCBI Taxonomy" id="71139"/>
    <lineage>
        <taxon>Eukaryota</taxon>
        <taxon>Viridiplantae</taxon>
        <taxon>Streptophyta</taxon>
        <taxon>Embryophyta</taxon>
        <taxon>Tracheophyta</taxon>
        <taxon>Spermatophyta</taxon>
        <taxon>Magnoliopsida</taxon>
        <taxon>eudicotyledons</taxon>
        <taxon>Gunneridae</taxon>
        <taxon>Pentapetalae</taxon>
        <taxon>rosids</taxon>
        <taxon>malvids</taxon>
        <taxon>Myrtales</taxon>
        <taxon>Myrtaceae</taxon>
        <taxon>Myrtoideae</taxon>
        <taxon>Eucalypteae</taxon>
        <taxon>Eucalyptus</taxon>
    </lineage>
</organism>
<feature type="region of interest" description="Disordered" evidence="1">
    <location>
        <begin position="1"/>
        <end position="58"/>
    </location>
</feature>
<dbReference type="GO" id="GO:0010115">
    <property type="term" value="P:regulation of abscisic acid biosynthetic process"/>
    <property type="evidence" value="ECO:0007669"/>
    <property type="project" value="InterPro"/>
</dbReference>
<feature type="compositionally biased region" description="Polar residues" evidence="1">
    <location>
        <begin position="1"/>
        <end position="11"/>
    </location>
</feature>
<dbReference type="EMBL" id="KK198754">
    <property type="protein sequence ID" value="KCW86532.1"/>
    <property type="molecule type" value="Genomic_DNA"/>
</dbReference>
<dbReference type="InterPro" id="IPR040294">
    <property type="entry name" value="Nodulin-rel_1/2"/>
</dbReference>
<evidence type="ECO:0000313" key="2">
    <source>
        <dbReference type="EMBL" id="KCW86532.1"/>
    </source>
</evidence>
<dbReference type="PANTHER" id="PTHR35098">
    <property type="entry name" value="EXPRESSED PROTEIN"/>
    <property type="match status" value="1"/>
</dbReference>
<feature type="compositionally biased region" description="Low complexity" evidence="1">
    <location>
        <begin position="128"/>
        <end position="163"/>
    </location>
</feature>
<name>A0A059D7H8_EUCGR</name>
<dbReference type="OMA" id="YGDYIKM"/>
<reference evidence="2" key="1">
    <citation type="submission" date="2013-07" db="EMBL/GenBank/DDBJ databases">
        <title>The genome of Eucalyptus grandis.</title>
        <authorList>
            <person name="Schmutz J."/>
            <person name="Hayes R."/>
            <person name="Myburg A."/>
            <person name="Tuskan G."/>
            <person name="Grattapaglia D."/>
            <person name="Rokhsar D.S."/>
        </authorList>
    </citation>
    <scope>NUCLEOTIDE SEQUENCE</scope>
    <source>
        <tissue evidence="2">Leaf extractions</tissue>
    </source>
</reference>
<accession>A0A059D7H8</accession>
<dbReference type="FunCoup" id="A0A059D7H8">
    <property type="interactions" value="577"/>
</dbReference>
<dbReference type="eggNOG" id="ENOG502S1DM">
    <property type="taxonomic scope" value="Eukaryota"/>
</dbReference>
<feature type="non-terminal residue" evidence="2">
    <location>
        <position position="1"/>
    </location>
</feature>
<feature type="region of interest" description="Disordered" evidence="1">
    <location>
        <begin position="128"/>
        <end position="184"/>
    </location>
</feature>
<sequence length="223" mass="23238">PEIHTFSSVAISPSNPPLKSRPLRSSLLDLQPRPTSGQMDPTHATHSQSHGHAHHKPDNSELMASAKVVAEAARHTFSHETNKIDRARVAGAASDILDAACHYGKLEEKSYGKYVEKAEGYLHQYGSSNSSSAAAAGHHAPHAEAPAASAGHHAPHGEAPAAEAPHHHSSAHSGGEEQSGSGGGYGDYMKMAQGFLGSGGQEHSGSGGGYGDYMKMAQGFLKK</sequence>
<dbReference type="GO" id="GO:0009408">
    <property type="term" value="P:response to heat"/>
    <property type="evidence" value="ECO:0007669"/>
    <property type="project" value="InterPro"/>
</dbReference>
<evidence type="ECO:0000256" key="1">
    <source>
        <dbReference type="SAM" id="MobiDB-lite"/>
    </source>
</evidence>
<gene>
    <name evidence="2" type="ORF">EUGRSUZ_B03178</name>
</gene>
<dbReference type="AlphaFoldDB" id="A0A059D7H8"/>
<feature type="compositionally biased region" description="Polar residues" evidence="1">
    <location>
        <begin position="35"/>
        <end position="48"/>
    </location>
</feature>